<dbReference type="GO" id="GO:0005886">
    <property type="term" value="C:plasma membrane"/>
    <property type="evidence" value="ECO:0007669"/>
    <property type="project" value="UniProtKB-SubCell"/>
</dbReference>
<dbReference type="OrthoDB" id="9793784at2"/>
<evidence type="ECO:0000256" key="8">
    <source>
        <dbReference type="ARBA" id="ARBA00022982"/>
    </source>
</evidence>
<comment type="cofactor">
    <cofactor evidence="1">
        <name>heme b</name>
        <dbReference type="ChEBI" id="CHEBI:60344"/>
    </cofactor>
</comment>
<proteinExistence type="inferred from homology"/>
<evidence type="ECO:0000256" key="12">
    <source>
        <dbReference type="ARBA" id="ARBA00037975"/>
    </source>
</evidence>
<keyword evidence="4" id="KW-1003">Cell membrane</keyword>
<evidence type="ECO:0000256" key="10">
    <source>
        <dbReference type="ARBA" id="ARBA00023004"/>
    </source>
</evidence>
<accession>A0A4R3I5I8</accession>
<feature type="transmembrane region" description="Helical" evidence="13">
    <location>
        <begin position="146"/>
        <end position="164"/>
    </location>
</feature>
<keyword evidence="5" id="KW-0349">Heme</keyword>
<keyword evidence="16" id="KW-1185">Reference proteome</keyword>
<keyword evidence="11 13" id="KW-0472">Membrane</keyword>
<evidence type="ECO:0000256" key="4">
    <source>
        <dbReference type="ARBA" id="ARBA00022475"/>
    </source>
</evidence>
<dbReference type="Pfam" id="PF01292">
    <property type="entry name" value="Ni_hydr_CYTB"/>
    <property type="match status" value="1"/>
</dbReference>
<gene>
    <name evidence="15" type="ORF">BCF53_107138</name>
</gene>
<evidence type="ECO:0000256" key="2">
    <source>
        <dbReference type="ARBA" id="ARBA00004651"/>
    </source>
</evidence>
<comment type="subcellular location">
    <subcellularLocation>
        <location evidence="2">Cell membrane</location>
        <topology evidence="2">Multi-pass membrane protein</topology>
    </subcellularLocation>
</comment>
<dbReference type="SUPFAM" id="SSF81342">
    <property type="entry name" value="Transmembrane di-heme cytochromes"/>
    <property type="match status" value="1"/>
</dbReference>
<evidence type="ECO:0000259" key="14">
    <source>
        <dbReference type="Pfam" id="PF01292"/>
    </source>
</evidence>
<evidence type="ECO:0000256" key="6">
    <source>
        <dbReference type="ARBA" id="ARBA00022692"/>
    </source>
</evidence>
<comment type="caution">
    <text evidence="15">The sequence shown here is derived from an EMBL/GenBank/DDBJ whole genome shotgun (WGS) entry which is preliminary data.</text>
</comment>
<evidence type="ECO:0000256" key="9">
    <source>
        <dbReference type="ARBA" id="ARBA00022989"/>
    </source>
</evidence>
<sequence length="180" mass="19739">MSRFKKLSIPTMVLHWSVALLMITATTVGIIMEQMERSPEQREIMNIHKSIGLLILVLALARIIWRVKEGKLPSLGAMPRWQEISAASVHGLLLLLTVVMPISGIMMSVSHGRAISFFGVPVIPSSNLDVAWLDQLAHVIHGGGKWAIIIIVSVHVVAAIKHQFIDKDGTLSRMLGAGEK</sequence>
<reference evidence="15 16" key="1">
    <citation type="submission" date="2019-03" db="EMBL/GenBank/DDBJ databases">
        <title>Genomic Encyclopedia of Archaeal and Bacterial Type Strains, Phase II (KMG-II): from individual species to whole genera.</title>
        <authorList>
            <person name="Goeker M."/>
        </authorList>
    </citation>
    <scope>NUCLEOTIDE SEQUENCE [LARGE SCALE GENOMIC DNA]</scope>
    <source>
        <strain evidence="15 16">DSM 15388</strain>
    </source>
</reference>
<feature type="transmembrane region" description="Helical" evidence="13">
    <location>
        <begin position="44"/>
        <end position="65"/>
    </location>
</feature>
<keyword evidence="9 13" id="KW-1133">Transmembrane helix</keyword>
<evidence type="ECO:0000256" key="11">
    <source>
        <dbReference type="ARBA" id="ARBA00023136"/>
    </source>
</evidence>
<protein>
    <submittedName>
        <fullName evidence="15">Cytochrome b561</fullName>
    </submittedName>
</protein>
<dbReference type="Proteomes" id="UP000295793">
    <property type="component" value="Unassembled WGS sequence"/>
</dbReference>
<keyword evidence="6 13" id="KW-0812">Transmembrane</keyword>
<evidence type="ECO:0000256" key="7">
    <source>
        <dbReference type="ARBA" id="ARBA00022723"/>
    </source>
</evidence>
<dbReference type="GO" id="GO:0022904">
    <property type="term" value="P:respiratory electron transport chain"/>
    <property type="evidence" value="ECO:0007669"/>
    <property type="project" value="InterPro"/>
</dbReference>
<dbReference type="AlphaFoldDB" id="A0A4R3I5I8"/>
<dbReference type="PANTHER" id="PTHR30529">
    <property type="entry name" value="CYTOCHROME B561"/>
    <property type="match status" value="1"/>
</dbReference>
<organism evidence="15 16">
    <name type="scientific">Reinekea marinisedimentorum</name>
    <dbReference type="NCBI Taxonomy" id="230495"/>
    <lineage>
        <taxon>Bacteria</taxon>
        <taxon>Pseudomonadati</taxon>
        <taxon>Pseudomonadota</taxon>
        <taxon>Gammaproteobacteria</taxon>
        <taxon>Oceanospirillales</taxon>
        <taxon>Saccharospirillaceae</taxon>
        <taxon>Reinekea</taxon>
    </lineage>
</organism>
<keyword evidence="10" id="KW-0408">Iron</keyword>
<evidence type="ECO:0000256" key="1">
    <source>
        <dbReference type="ARBA" id="ARBA00001970"/>
    </source>
</evidence>
<dbReference type="Gene3D" id="1.20.950.20">
    <property type="entry name" value="Transmembrane di-heme cytochromes, Chain C"/>
    <property type="match status" value="1"/>
</dbReference>
<evidence type="ECO:0000256" key="5">
    <source>
        <dbReference type="ARBA" id="ARBA00022617"/>
    </source>
</evidence>
<dbReference type="InterPro" id="IPR011577">
    <property type="entry name" value="Cyt_b561_bac/Ni-Hgenase"/>
</dbReference>
<evidence type="ECO:0000313" key="15">
    <source>
        <dbReference type="EMBL" id="TCS41124.1"/>
    </source>
</evidence>
<keyword evidence="7" id="KW-0479">Metal-binding</keyword>
<dbReference type="GO" id="GO:0009055">
    <property type="term" value="F:electron transfer activity"/>
    <property type="evidence" value="ECO:0007669"/>
    <property type="project" value="InterPro"/>
</dbReference>
<dbReference type="EMBL" id="SLZR01000007">
    <property type="protein sequence ID" value="TCS41124.1"/>
    <property type="molecule type" value="Genomic_DNA"/>
</dbReference>
<comment type="similarity">
    <text evidence="12">Belongs to the cytochrome b561 family.</text>
</comment>
<feature type="transmembrane region" description="Helical" evidence="13">
    <location>
        <begin position="86"/>
        <end position="109"/>
    </location>
</feature>
<dbReference type="GO" id="GO:0046872">
    <property type="term" value="F:metal ion binding"/>
    <property type="evidence" value="ECO:0007669"/>
    <property type="project" value="UniProtKB-KW"/>
</dbReference>
<dbReference type="InterPro" id="IPR016174">
    <property type="entry name" value="Di-haem_cyt_TM"/>
</dbReference>
<keyword evidence="3" id="KW-0813">Transport</keyword>
<keyword evidence="8" id="KW-0249">Electron transport</keyword>
<dbReference type="InterPro" id="IPR052168">
    <property type="entry name" value="Cytochrome_b561_oxidase"/>
</dbReference>
<feature type="transmembrane region" description="Helical" evidence="13">
    <location>
        <begin position="12"/>
        <end position="32"/>
    </location>
</feature>
<feature type="domain" description="Cytochrome b561 bacterial/Ni-hydrogenase" evidence="14">
    <location>
        <begin position="8"/>
        <end position="176"/>
    </location>
</feature>
<dbReference type="PANTHER" id="PTHR30529:SF7">
    <property type="entry name" value="CYTOCHROME B561 BACTERIAL_NI-HYDROGENASE DOMAIN-CONTAINING PROTEIN"/>
    <property type="match status" value="1"/>
</dbReference>
<evidence type="ECO:0000256" key="3">
    <source>
        <dbReference type="ARBA" id="ARBA00022448"/>
    </source>
</evidence>
<evidence type="ECO:0000313" key="16">
    <source>
        <dbReference type="Proteomes" id="UP000295793"/>
    </source>
</evidence>
<evidence type="ECO:0000256" key="13">
    <source>
        <dbReference type="SAM" id="Phobius"/>
    </source>
</evidence>
<name>A0A4R3I5I8_9GAMM</name>
<dbReference type="RefSeq" id="WP_132701564.1">
    <property type="nucleotide sequence ID" value="NZ_SLZR01000007.1"/>
</dbReference>
<dbReference type="GO" id="GO:0020037">
    <property type="term" value="F:heme binding"/>
    <property type="evidence" value="ECO:0007669"/>
    <property type="project" value="TreeGrafter"/>
</dbReference>